<organism evidence="2 3">
    <name type="scientific">Goodea atripinnis</name>
    <dbReference type="NCBI Taxonomy" id="208336"/>
    <lineage>
        <taxon>Eukaryota</taxon>
        <taxon>Metazoa</taxon>
        <taxon>Chordata</taxon>
        <taxon>Craniata</taxon>
        <taxon>Vertebrata</taxon>
        <taxon>Euteleostomi</taxon>
        <taxon>Actinopterygii</taxon>
        <taxon>Neopterygii</taxon>
        <taxon>Teleostei</taxon>
        <taxon>Neoteleostei</taxon>
        <taxon>Acanthomorphata</taxon>
        <taxon>Ovalentaria</taxon>
        <taxon>Atherinomorphae</taxon>
        <taxon>Cyprinodontiformes</taxon>
        <taxon>Goodeidae</taxon>
        <taxon>Goodea</taxon>
    </lineage>
</organism>
<keyword evidence="3" id="KW-1185">Reference proteome</keyword>
<evidence type="ECO:0000256" key="1">
    <source>
        <dbReference type="SAM" id="Phobius"/>
    </source>
</evidence>
<evidence type="ECO:0000313" key="3">
    <source>
        <dbReference type="Proteomes" id="UP001476798"/>
    </source>
</evidence>
<accession>A0ABV0Q0G5</accession>
<protein>
    <submittedName>
        <fullName evidence="2">Uncharacterized protein</fullName>
    </submittedName>
</protein>
<evidence type="ECO:0000313" key="2">
    <source>
        <dbReference type="EMBL" id="MEQ2189051.1"/>
    </source>
</evidence>
<dbReference type="Proteomes" id="UP001476798">
    <property type="component" value="Unassembled WGS sequence"/>
</dbReference>
<gene>
    <name evidence="2" type="ORF">GOODEAATRI_021258</name>
</gene>
<proteinExistence type="predicted"/>
<keyword evidence="1" id="KW-0472">Membrane</keyword>
<keyword evidence="1" id="KW-1133">Transmembrane helix</keyword>
<comment type="caution">
    <text evidence="2">The sequence shown here is derived from an EMBL/GenBank/DDBJ whole genome shotgun (WGS) entry which is preliminary data.</text>
</comment>
<keyword evidence="1" id="KW-0812">Transmembrane</keyword>
<name>A0ABV0Q0G5_9TELE</name>
<reference evidence="2 3" key="1">
    <citation type="submission" date="2021-06" db="EMBL/GenBank/DDBJ databases">
        <authorList>
            <person name="Palmer J.M."/>
        </authorList>
    </citation>
    <scope>NUCLEOTIDE SEQUENCE [LARGE SCALE GENOMIC DNA]</scope>
    <source>
        <strain evidence="2 3">GA_2019</strain>
        <tissue evidence="2">Muscle</tissue>
    </source>
</reference>
<sequence length="143" mass="16685">MCAIFSNFHWGYTSADSSADSEEERMMVDRSRPRTRTFKEETHLDLLNLDQQAFYSNLLIFVLIFKVPKSFFFVFFWLCAPVAEMRHFVHHDCFIYFVLQFGSKCYDSGLFVCTISVCMHFHLLLPSQLPNNTSPALPVHLSL</sequence>
<feature type="transmembrane region" description="Helical" evidence="1">
    <location>
        <begin position="54"/>
        <end position="78"/>
    </location>
</feature>
<dbReference type="EMBL" id="JAHRIO010092017">
    <property type="protein sequence ID" value="MEQ2189051.1"/>
    <property type="molecule type" value="Genomic_DNA"/>
</dbReference>